<dbReference type="RefSeq" id="WP_161103627.1">
    <property type="nucleotide sequence ID" value="NZ_JBHLYI010000006.1"/>
</dbReference>
<feature type="compositionally biased region" description="Gly residues" evidence="1">
    <location>
        <begin position="66"/>
        <end position="77"/>
    </location>
</feature>
<comment type="caution">
    <text evidence="3">The sequence shown here is derived from an EMBL/GenBank/DDBJ whole genome shotgun (WGS) entry which is preliminary data.</text>
</comment>
<keyword evidence="2" id="KW-0732">Signal</keyword>
<dbReference type="EMBL" id="WUTW01000002">
    <property type="protein sequence ID" value="MXQ65549.1"/>
    <property type="molecule type" value="Genomic_DNA"/>
</dbReference>
<dbReference type="AlphaFoldDB" id="A0A6I4W4E0"/>
<protein>
    <recommendedName>
        <fullName evidence="5">Lipoprotein</fullName>
    </recommendedName>
</protein>
<dbReference type="PROSITE" id="PS51257">
    <property type="entry name" value="PROKAR_LIPOPROTEIN"/>
    <property type="match status" value="1"/>
</dbReference>
<keyword evidence="4" id="KW-1185">Reference proteome</keyword>
<feature type="region of interest" description="Disordered" evidence="1">
    <location>
        <begin position="38"/>
        <end position="77"/>
    </location>
</feature>
<accession>A0A6I4W4E0</accession>
<name>A0A6I4W4E0_9ACTN</name>
<feature type="signal peptide" evidence="2">
    <location>
        <begin position="1"/>
        <end position="32"/>
    </location>
</feature>
<evidence type="ECO:0000313" key="4">
    <source>
        <dbReference type="Proteomes" id="UP000431901"/>
    </source>
</evidence>
<evidence type="ECO:0000256" key="2">
    <source>
        <dbReference type="SAM" id="SignalP"/>
    </source>
</evidence>
<dbReference type="OrthoDB" id="7949713at2"/>
<dbReference type="Proteomes" id="UP000431901">
    <property type="component" value="Unassembled WGS sequence"/>
</dbReference>
<reference evidence="3 4" key="1">
    <citation type="submission" date="2019-12" db="EMBL/GenBank/DDBJ databases">
        <title>Nocardia macrotermitis sp. nov. and Nocardia aurantia sp. nov., isolated from the gut of the fungus growing-termite Macrotermes natalensis.</title>
        <authorList>
            <person name="Christine B."/>
            <person name="Rene B."/>
        </authorList>
    </citation>
    <scope>NUCLEOTIDE SEQUENCE [LARGE SCALE GENOMIC DNA]</scope>
    <source>
        <strain evidence="3 4">DSM 102126</strain>
    </source>
</reference>
<evidence type="ECO:0008006" key="5">
    <source>
        <dbReference type="Google" id="ProtNLM"/>
    </source>
</evidence>
<evidence type="ECO:0000313" key="3">
    <source>
        <dbReference type="EMBL" id="MXQ65549.1"/>
    </source>
</evidence>
<sequence>MDEMDRTTARPRRRRGRWAAVALAGLALTVTAACSDGNKPAAGGTDGVTPPKPAATGSGPVTIDNGTGGGGDGGSRGATGTYSAAFAKCMRAHGVPNFPDYKADANPFAPGSGINPASAAFKSAVEGPCKKDAPAWLQSSGKVSQGGGQ</sequence>
<gene>
    <name evidence="3" type="ORF">GQ466_16090</name>
</gene>
<feature type="chain" id="PRO_5039729912" description="Lipoprotein" evidence="2">
    <location>
        <begin position="33"/>
        <end position="149"/>
    </location>
</feature>
<proteinExistence type="predicted"/>
<evidence type="ECO:0000256" key="1">
    <source>
        <dbReference type="SAM" id="MobiDB-lite"/>
    </source>
</evidence>
<organism evidence="3 4">
    <name type="scientific">Actinomadura rayongensis</name>
    <dbReference type="NCBI Taxonomy" id="1429076"/>
    <lineage>
        <taxon>Bacteria</taxon>
        <taxon>Bacillati</taxon>
        <taxon>Actinomycetota</taxon>
        <taxon>Actinomycetes</taxon>
        <taxon>Streptosporangiales</taxon>
        <taxon>Thermomonosporaceae</taxon>
        <taxon>Actinomadura</taxon>
    </lineage>
</organism>